<dbReference type="FunFam" id="1.25.40.10:FF:000242">
    <property type="entry name" value="Pentatricopeptide repeat-containing protein"/>
    <property type="match status" value="1"/>
</dbReference>
<dbReference type="InterPro" id="IPR046848">
    <property type="entry name" value="E_motif"/>
</dbReference>
<feature type="repeat" description="PPR" evidence="2">
    <location>
        <begin position="174"/>
        <end position="208"/>
    </location>
</feature>
<dbReference type="PROSITE" id="PS51375">
    <property type="entry name" value="PPR"/>
    <property type="match status" value="5"/>
</dbReference>
<reference evidence="3 4" key="1">
    <citation type="journal article" date="2023" name="BMC Biotechnol.">
        <title>Vitis rotundifolia cv Carlos genome sequencing.</title>
        <authorList>
            <person name="Huff M."/>
            <person name="Hulse-Kemp A."/>
            <person name="Scheffler B."/>
            <person name="Youngblood R."/>
            <person name="Simpson S."/>
            <person name="Babiker E."/>
            <person name="Staton M."/>
        </authorList>
    </citation>
    <scope>NUCLEOTIDE SEQUENCE [LARGE SCALE GENOMIC DNA]</scope>
    <source>
        <tissue evidence="3">Leaf</tissue>
    </source>
</reference>
<gene>
    <name evidence="3" type="ORF">PVL29_022539</name>
</gene>
<proteinExistence type="predicted"/>
<feature type="repeat" description="PPR" evidence="2">
    <location>
        <begin position="143"/>
        <end position="173"/>
    </location>
</feature>
<evidence type="ECO:0008006" key="5">
    <source>
        <dbReference type="Google" id="ProtNLM"/>
    </source>
</evidence>
<evidence type="ECO:0000313" key="4">
    <source>
        <dbReference type="Proteomes" id="UP001168098"/>
    </source>
</evidence>
<evidence type="ECO:0000256" key="2">
    <source>
        <dbReference type="PROSITE-ProRule" id="PRU00708"/>
    </source>
</evidence>
<feature type="repeat" description="PPR" evidence="2">
    <location>
        <begin position="292"/>
        <end position="326"/>
    </location>
</feature>
<dbReference type="Gene3D" id="1.25.40.10">
    <property type="entry name" value="Tetratricopeptide repeat domain"/>
    <property type="match status" value="3"/>
</dbReference>
<dbReference type="InterPro" id="IPR002885">
    <property type="entry name" value="PPR_rpt"/>
</dbReference>
<keyword evidence="4" id="KW-1185">Reference proteome</keyword>
<dbReference type="NCBIfam" id="TIGR00756">
    <property type="entry name" value="PPR"/>
    <property type="match status" value="2"/>
</dbReference>
<dbReference type="Proteomes" id="UP001168098">
    <property type="component" value="Unassembled WGS sequence"/>
</dbReference>
<evidence type="ECO:0000313" key="3">
    <source>
        <dbReference type="EMBL" id="KAJ9677606.1"/>
    </source>
</evidence>
<dbReference type="Pfam" id="PF01535">
    <property type="entry name" value="PPR"/>
    <property type="match status" value="5"/>
</dbReference>
<dbReference type="AlphaFoldDB" id="A0AA39DB34"/>
<dbReference type="EMBL" id="JARBHA010000017">
    <property type="protein sequence ID" value="KAJ9677606.1"/>
    <property type="molecule type" value="Genomic_DNA"/>
</dbReference>
<dbReference type="GO" id="GO:0009451">
    <property type="term" value="P:RNA modification"/>
    <property type="evidence" value="ECO:0007669"/>
    <property type="project" value="InterPro"/>
</dbReference>
<dbReference type="Pfam" id="PF13812">
    <property type="entry name" value="PPR_3"/>
    <property type="match status" value="1"/>
</dbReference>
<dbReference type="InterPro" id="IPR046960">
    <property type="entry name" value="PPR_At4g14850-like_plant"/>
</dbReference>
<keyword evidence="1" id="KW-0677">Repeat</keyword>
<feature type="repeat" description="PPR" evidence="2">
    <location>
        <begin position="78"/>
        <end position="112"/>
    </location>
</feature>
<dbReference type="PANTHER" id="PTHR47926:SF545">
    <property type="entry name" value="PENTACOTRIPEPTIDE-REPEAT REGION OF PRORP DOMAIN-CONTAINING PROTEIN"/>
    <property type="match status" value="1"/>
</dbReference>
<comment type="caution">
    <text evidence="3">The sequence shown here is derived from an EMBL/GenBank/DDBJ whole genome shotgun (WGS) entry which is preliminary data.</text>
</comment>
<accession>A0AA39DB34</accession>
<feature type="repeat" description="PPR" evidence="2">
    <location>
        <begin position="257"/>
        <end position="291"/>
    </location>
</feature>
<dbReference type="GO" id="GO:0003723">
    <property type="term" value="F:RNA binding"/>
    <property type="evidence" value="ECO:0007669"/>
    <property type="project" value="InterPro"/>
</dbReference>
<evidence type="ECO:0000256" key="1">
    <source>
        <dbReference type="ARBA" id="ARBA00022737"/>
    </source>
</evidence>
<sequence>MQRWGLCPTTFALSSALKACDRIVYRMGVLSIHGQVQKFGFCGGGDWIYMETALVDFSCKLGDMEISRKMFDEMAERNVVSWHSMLAGYLKSGDLAVAQRVFDEIPQKDVISSGDLEKASSLFQQMPERNFASWNAMINGYRNSVSWMTMISGYSKCGDVDSASELCDQVGGKDLLLFNAVIACYARNSKLKEALKLFKMMLHPNVNVQPDEMTLASVISPCSQFRDLRFGPWIEMRRLGIEMDGRLATALLDLKKDLVGYTAMILGCGINGKAIDAIKLFDEMVDAQICPNLIMFTGLLTTYNHAGLVEEGYHCFTTMKKYNLVPLVDHYGIMVDLFGRAGWLQEALELIKSMPMQPHAGVWGALLFACRLHNNADLGEIAAQHFFELEPDTTGYYSLPCNIYVSGERLDDVRRLKKIRKEKAFSKYLVAVGWNPLDSLLIRNMHSQNSVCTILGSITLQ</sequence>
<dbReference type="InterPro" id="IPR011990">
    <property type="entry name" value="TPR-like_helical_dom_sf"/>
</dbReference>
<name>A0AA39DB34_VITRO</name>
<protein>
    <recommendedName>
        <fullName evidence="5">Pentatricopeptide repeat-containing protein</fullName>
    </recommendedName>
</protein>
<dbReference type="Pfam" id="PF20431">
    <property type="entry name" value="E_motif"/>
    <property type="match status" value="1"/>
</dbReference>
<organism evidence="3 4">
    <name type="scientific">Vitis rotundifolia</name>
    <name type="common">Muscadine grape</name>
    <dbReference type="NCBI Taxonomy" id="103349"/>
    <lineage>
        <taxon>Eukaryota</taxon>
        <taxon>Viridiplantae</taxon>
        <taxon>Streptophyta</taxon>
        <taxon>Embryophyta</taxon>
        <taxon>Tracheophyta</taxon>
        <taxon>Spermatophyta</taxon>
        <taxon>Magnoliopsida</taxon>
        <taxon>eudicotyledons</taxon>
        <taxon>Gunneridae</taxon>
        <taxon>Pentapetalae</taxon>
        <taxon>rosids</taxon>
        <taxon>Vitales</taxon>
        <taxon>Vitaceae</taxon>
        <taxon>Viteae</taxon>
        <taxon>Vitis</taxon>
    </lineage>
</organism>
<dbReference type="PANTHER" id="PTHR47926">
    <property type="entry name" value="PENTATRICOPEPTIDE REPEAT-CONTAINING PROTEIN"/>
    <property type="match status" value="1"/>
</dbReference>